<feature type="signal peptide" evidence="2">
    <location>
        <begin position="1"/>
        <end position="19"/>
    </location>
</feature>
<accession>I4BML7</accession>
<organism evidence="4 5">
    <name type="scientific">Mycolicibacterium chubuense (strain NBB4)</name>
    <name type="common">Mycobacterium chubuense</name>
    <dbReference type="NCBI Taxonomy" id="710421"/>
    <lineage>
        <taxon>Bacteria</taxon>
        <taxon>Bacillati</taxon>
        <taxon>Actinomycetota</taxon>
        <taxon>Actinomycetes</taxon>
        <taxon>Mycobacteriales</taxon>
        <taxon>Mycobacteriaceae</taxon>
        <taxon>Mycolicibacterium</taxon>
    </lineage>
</organism>
<dbReference type="eggNOG" id="COG0741">
    <property type="taxonomic scope" value="Bacteria"/>
</dbReference>
<keyword evidence="2" id="KW-0732">Signal</keyword>
<dbReference type="Gene3D" id="1.10.530.10">
    <property type="match status" value="1"/>
</dbReference>
<dbReference type="EMBL" id="CP003053">
    <property type="protein sequence ID" value="AFM18524.1"/>
    <property type="molecule type" value="Genomic_DNA"/>
</dbReference>
<evidence type="ECO:0000259" key="3">
    <source>
        <dbReference type="Pfam" id="PF01464"/>
    </source>
</evidence>
<dbReference type="OrthoDB" id="9796191at2"/>
<dbReference type="HOGENOM" id="CLU_066861_0_0_11"/>
<protein>
    <submittedName>
        <fullName evidence="4">Transglycosylase family protein</fullName>
    </submittedName>
</protein>
<dbReference type="AlphaFoldDB" id="I4BML7"/>
<dbReference type="Pfam" id="PF01464">
    <property type="entry name" value="SLT"/>
    <property type="match status" value="1"/>
</dbReference>
<dbReference type="InterPro" id="IPR008258">
    <property type="entry name" value="Transglycosylase_SLT_dom_1"/>
</dbReference>
<gene>
    <name evidence="4" type="ordered locus">Mycch_3798</name>
</gene>
<evidence type="ECO:0000313" key="4">
    <source>
        <dbReference type="EMBL" id="AFM18524.1"/>
    </source>
</evidence>
<proteinExistence type="predicted"/>
<dbReference type="STRING" id="710421.Mycch_3798"/>
<feature type="compositionally biased region" description="Polar residues" evidence="1">
    <location>
        <begin position="27"/>
        <end position="36"/>
    </location>
</feature>
<dbReference type="SUPFAM" id="SSF53955">
    <property type="entry name" value="Lysozyme-like"/>
    <property type="match status" value="1"/>
</dbReference>
<feature type="region of interest" description="Disordered" evidence="1">
    <location>
        <begin position="27"/>
        <end position="62"/>
    </location>
</feature>
<evidence type="ECO:0000256" key="2">
    <source>
        <dbReference type="SAM" id="SignalP"/>
    </source>
</evidence>
<dbReference type="CDD" id="cd13399">
    <property type="entry name" value="Slt35-like"/>
    <property type="match status" value="1"/>
</dbReference>
<keyword evidence="5" id="KW-1185">Reference proteome</keyword>
<dbReference type="PATRIC" id="fig|710421.3.peg.3794"/>
<dbReference type="RefSeq" id="WP_014816998.1">
    <property type="nucleotide sequence ID" value="NC_018027.1"/>
</dbReference>
<feature type="domain" description="Transglycosylase SLT" evidence="3">
    <location>
        <begin position="163"/>
        <end position="261"/>
    </location>
</feature>
<feature type="chain" id="PRO_5039025501" evidence="2">
    <location>
        <begin position="20"/>
        <end position="312"/>
    </location>
</feature>
<evidence type="ECO:0000256" key="1">
    <source>
        <dbReference type="SAM" id="MobiDB-lite"/>
    </source>
</evidence>
<sequence length="312" mass="33502" precursor="true">MNSNHLRVAGLTVAAVVLAAGCASTAPSATEATQGVVSRRAVPPPHGTPPPAPQWAQPRLASDPVRLTGDLVQDERTLRDRGAPEAVLVAAARRQQAAYRVLGRHPEWDAITRPRVPGPLLDVYDRNIDARRQLEAMSSGRGTPTLPAWRITAPAPPAELLSYYRQAEADTGVGWNVLAAINLVETGFGRISGVSNAGAQGPMQFLPSTFAAYSRGDIRSPRDSILAAGRFLAAQGFSRNRDQAIFRYNNSRQYVRAVNQYAAVIGADPAGLAGYYRWDVYYNTASGDVVLPVGYAATAPIPVEHYLADHPQ</sequence>
<dbReference type="InterPro" id="IPR023346">
    <property type="entry name" value="Lysozyme-like_dom_sf"/>
</dbReference>
<feature type="compositionally biased region" description="Pro residues" evidence="1">
    <location>
        <begin position="42"/>
        <end position="53"/>
    </location>
</feature>
<evidence type="ECO:0000313" key="5">
    <source>
        <dbReference type="Proteomes" id="UP000006057"/>
    </source>
</evidence>
<reference evidence="4 5" key="1">
    <citation type="submission" date="2012-06" db="EMBL/GenBank/DDBJ databases">
        <title>Complete sequence of chromosome of Mycobacterium chubuense NBB4.</title>
        <authorList>
            <consortium name="US DOE Joint Genome Institute"/>
            <person name="Lucas S."/>
            <person name="Han J."/>
            <person name="Lapidus A."/>
            <person name="Cheng J.-F."/>
            <person name="Goodwin L."/>
            <person name="Pitluck S."/>
            <person name="Peters L."/>
            <person name="Mikhailova N."/>
            <person name="Teshima H."/>
            <person name="Detter J.C."/>
            <person name="Han C."/>
            <person name="Tapia R."/>
            <person name="Land M."/>
            <person name="Hauser L."/>
            <person name="Kyrpides N."/>
            <person name="Ivanova N."/>
            <person name="Pagani I."/>
            <person name="Mattes T."/>
            <person name="Holmes A."/>
            <person name="Rutledge P."/>
            <person name="Paulsen I."/>
            <person name="Coleman N."/>
            <person name="Woyke T."/>
        </authorList>
    </citation>
    <scope>NUCLEOTIDE SEQUENCE [LARGE SCALE GENOMIC DNA]</scope>
    <source>
        <strain evidence="4 5">NBB4</strain>
    </source>
</reference>
<name>I4BML7_MYCCN</name>
<dbReference type="Proteomes" id="UP000006057">
    <property type="component" value="Chromosome"/>
</dbReference>
<dbReference type="KEGG" id="mcb:Mycch_3798"/>
<dbReference type="PROSITE" id="PS51257">
    <property type="entry name" value="PROKAR_LIPOPROTEIN"/>
    <property type="match status" value="1"/>
</dbReference>